<evidence type="ECO:0000256" key="2">
    <source>
        <dbReference type="ARBA" id="ARBA00023043"/>
    </source>
</evidence>
<organism evidence="6 7">
    <name type="scientific">Orchesella dallaii</name>
    <dbReference type="NCBI Taxonomy" id="48710"/>
    <lineage>
        <taxon>Eukaryota</taxon>
        <taxon>Metazoa</taxon>
        <taxon>Ecdysozoa</taxon>
        <taxon>Arthropoda</taxon>
        <taxon>Hexapoda</taxon>
        <taxon>Collembola</taxon>
        <taxon>Entomobryomorpha</taxon>
        <taxon>Entomobryoidea</taxon>
        <taxon>Orchesellidae</taxon>
        <taxon>Orchesellinae</taxon>
        <taxon>Orchesella</taxon>
    </lineage>
</organism>
<keyword evidence="4" id="KW-1133">Transmembrane helix</keyword>
<dbReference type="Proteomes" id="UP001642540">
    <property type="component" value="Unassembled WGS sequence"/>
</dbReference>
<dbReference type="Gene3D" id="3.40.50.300">
    <property type="entry name" value="P-loop containing nucleotide triphosphate hydrolases"/>
    <property type="match status" value="1"/>
</dbReference>
<dbReference type="InterPro" id="IPR007111">
    <property type="entry name" value="NACHT_NTPase"/>
</dbReference>
<keyword evidence="2 3" id="KW-0040">ANK repeat</keyword>
<evidence type="ECO:0000256" key="3">
    <source>
        <dbReference type="PROSITE-ProRule" id="PRU00023"/>
    </source>
</evidence>
<dbReference type="PANTHER" id="PTHR24180:SF45">
    <property type="entry name" value="POLY [ADP-RIBOSE] POLYMERASE TANKYRASE"/>
    <property type="match status" value="1"/>
</dbReference>
<proteinExistence type="predicted"/>
<dbReference type="InterPro" id="IPR027417">
    <property type="entry name" value="P-loop_NTPase"/>
</dbReference>
<dbReference type="InterPro" id="IPR036770">
    <property type="entry name" value="Ankyrin_rpt-contain_sf"/>
</dbReference>
<dbReference type="SUPFAM" id="SSF48403">
    <property type="entry name" value="Ankyrin repeat"/>
    <property type="match status" value="2"/>
</dbReference>
<dbReference type="EMBL" id="CAXLJM020000003">
    <property type="protein sequence ID" value="CAL8069045.1"/>
    <property type="molecule type" value="Genomic_DNA"/>
</dbReference>
<dbReference type="Pfam" id="PF05729">
    <property type="entry name" value="NACHT"/>
    <property type="match status" value="1"/>
</dbReference>
<keyword evidence="4" id="KW-0812">Transmembrane</keyword>
<comment type="caution">
    <text evidence="6">The sequence shown here is derived from an EMBL/GenBank/DDBJ whole genome shotgun (WGS) entry which is preliminary data.</text>
</comment>
<evidence type="ECO:0000259" key="5">
    <source>
        <dbReference type="PROSITE" id="PS50837"/>
    </source>
</evidence>
<feature type="domain" description="NACHT" evidence="5">
    <location>
        <begin position="307"/>
        <end position="415"/>
    </location>
</feature>
<accession>A0ABP1PM23</accession>
<feature type="repeat" description="ANK" evidence="3">
    <location>
        <begin position="958"/>
        <end position="992"/>
    </location>
</feature>
<dbReference type="PROSITE" id="PS50088">
    <property type="entry name" value="ANK_REPEAT"/>
    <property type="match status" value="1"/>
</dbReference>
<evidence type="ECO:0000256" key="4">
    <source>
        <dbReference type="SAM" id="Phobius"/>
    </source>
</evidence>
<keyword evidence="1" id="KW-0677">Repeat</keyword>
<sequence length="1878" mass="216181">MEDWQKNHIHANLHRLVEETPHITHFDLLSFGQLLNYQVKKGNSEGEHAANLDLYNLARTRVRAYEVLTKAFVETMQSGPAKILIEAFLVHQPCNVFDACKIVVSIENKLVKSIRAHFYNAILLCHVKYQGHMLPFGDILMDFDENTKKSIEKSVSDEFLIEIINNKTPVLINQSIPKPLNYYIERRLTTRFNINPKLYQKHCDDVFVVRGIELHELSVLTRDQVADVSSSQTEDLTTRFIVLDYEDDYKKICKISTSPVHLLKYELRKFTWVESYRSINSLQDYVQAVQDELNEEDLLSKCLQSQNPVCISDTPGMGKTVLLSRLAERIQQSDRLILVRFIILREFVERFQNAKLRRIETKALIHAIAETASDSEIGCKLTRKLLKSVSKNVVLIFDGFDEVLSTQLEMAKQVLLIASKMKSVILFVATRPHMQDELEKTLCVLGYNILPFAEKDQIEFLTRYWGEMCNSTQIERLEEFACECLNSLRKRMNDFERVITGIPLQCLLLAEVYEQQAINYCKPEARTLKFNWEVELSITSIFEMYKKLVKLRFSRLQTMETNGCWKPICRNLSGGNVKFFTQMHMFAALELLLPHSSSDFKRILVGNCKVETECRELCTVGILEKKETKGLIPRFIHRTFAEYFLGLFVSELLINHRVFSMFFRKRETFLRLLVYYCFETSELIENPLKFPDAGTCENIPSARFQNPVICYFINSHLRHSCNDTTIKRAWTSSDNILYNILAASVIHDYPLIFEHAIEPTLHREMLNQNKPLLRNLLFLAAKYSSIRLFNNVYQFSKAMYNVIPFGLPSSKNGFTVFPLHAAVENGNYKIVDFIIKASSPRTYKEAKYLVHCCVAESSSNSKRIISQKSQIIGLLSSINDNWKNENLPDGTTPLMQSNIHATLLMDLIKLKVDVNVISNQQCVLHNLGRTRITPENYHAVLQLLFEYGFSHINQKDTRKRTALHIALQNIDLLEKTIDLLHANGADFNAEDEVGDTILFHAISAKRTVETLKLLIDCGANWKHKNLNDENVLHICMREDNYQALEFFLNMHCFDRAFITCSNKDGLSPLVFGKGITIEKIKHLETLGLIITHELASEVLNALFCNKRKMAWEHDAKFVRVADFLIGLGGVVRCKGGGSPWELESIQRNLDHIADIITFDRKLVAELKRRDIYIEELLSDNAPNLAIRALAEQTKNTFENLCVSLISCNQIGPFMNLKFYLASQMHESVKFLTPPRGLTEFMQSREDNVAVLQSLDFKLSIKRIQDTLDSDVIVIKEGDCVRELKASTLMVFQIVIANKKSVQELLSNERKTIILCAQVHEDLQELPLFFDDFGRNDLSNQFIQEIKLGKTTVIDDIFLKTIDRRCFDNIVIIKLNHDYTIRLNPSEINNKPFENAFFFSQFKILNIDTLDKNNLCNLLRIYECFIKNFTEEFHRILNTTMQFSRMKEYSNSSSKLEKQSGKDNVEYQSQIACEQDNSSRYKYMMLYSVPKGTSKMGLAIGFIETDVYLSLNANEKVTGSTVSDIFSTIRGCIILESTPSRILESFVLRKNIFSSYFLTPFESYRFERSIDFEVLEQGIKYAEGVFFLEDCDLFNTSDDRWIHACINGNHICLLKLVISRRATSDKLDWEKFAILAVCVAEVPILEFVIKMYVMQTTKQITDIKRYKSNTLPVSLLHLAVLRGSFSIFIYLITEGFRSEIRKPAFRGILNDCLANTIDKSNQVNDLIKIIDCLLEIDSTLSEVRTEYGCTPILARKNHVDLVIHLVKFGVNVFAKDQHSNNILHLCPSYWSPEDYDKLVHVLYDKRYSQLFHERNESGQTALSRAVCSIDLLDTTIELFTSAKVDFNARTNDRSTVLSLAKTNQRSSRVINSLIRSGAK</sequence>
<dbReference type="Pfam" id="PF12796">
    <property type="entry name" value="Ank_2"/>
    <property type="match status" value="1"/>
</dbReference>
<evidence type="ECO:0000313" key="6">
    <source>
        <dbReference type="EMBL" id="CAL8069045.1"/>
    </source>
</evidence>
<reference evidence="6 7" key="1">
    <citation type="submission" date="2024-08" db="EMBL/GenBank/DDBJ databases">
        <authorList>
            <person name="Cucini C."/>
            <person name="Frati F."/>
        </authorList>
    </citation>
    <scope>NUCLEOTIDE SEQUENCE [LARGE SCALE GENOMIC DNA]</scope>
</reference>
<gene>
    <name evidence="6" type="ORF">ODALV1_LOCUS588</name>
</gene>
<dbReference type="SMART" id="SM00248">
    <property type="entry name" value="ANK"/>
    <property type="match status" value="8"/>
</dbReference>
<dbReference type="PROSITE" id="PS50837">
    <property type="entry name" value="NACHT"/>
    <property type="match status" value="1"/>
</dbReference>
<keyword evidence="4" id="KW-0472">Membrane</keyword>
<dbReference type="SUPFAM" id="SSF52540">
    <property type="entry name" value="P-loop containing nucleoside triphosphate hydrolases"/>
    <property type="match status" value="1"/>
</dbReference>
<evidence type="ECO:0000313" key="7">
    <source>
        <dbReference type="Proteomes" id="UP001642540"/>
    </source>
</evidence>
<keyword evidence="7" id="KW-1185">Reference proteome</keyword>
<evidence type="ECO:0000256" key="1">
    <source>
        <dbReference type="ARBA" id="ARBA00022737"/>
    </source>
</evidence>
<dbReference type="InterPro" id="IPR002110">
    <property type="entry name" value="Ankyrin_rpt"/>
</dbReference>
<name>A0ABP1PM23_9HEXA</name>
<dbReference type="PANTHER" id="PTHR24180">
    <property type="entry name" value="CYCLIN-DEPENDENT KINASE INHIBITOR 2C-RELATED"/>
    <property type="match status" value="1"/>
</dbReference>
<feature type="transmembrane region" description="Helical" evidence="4">
    <location>
        <begin position="1631"/>
        <end position="1652"/>
    </location>
</feature>
<dbReference type="Gene3D" id="1.25.40.20">
    <property type="entry name" value="Ankyrin repeat-containing domain"/>
    <property type="match status" value="2"/>
</dbReference>
<dbReference type="InterPro" id="IPR051637">
    <property type="entry name" value="Ank_repeat_dom-contain_49"/>
</dbReference>
<protein>
    <recommendedName>
        <fullName evidence="5">NACHT domain-containing protein</fullName>
    </recommendedName>
</protein>
<feature type="transmembrane region" description="Helical" evidence="4">
    <location>
        <begin position="1672"/>
        <end position="1691"/>
    </location>
</feature>